<organism evidence="1 3">
    <name type="scientific">Nitzschia inconspicua</name>
    <dbReference type="NCBI Taxonomy" id="303405"/>
    <lineage>
        <taxon>Eukaryota</taxon>
        <taxon>Sar</taxon>
        <taxon>Stramenopiles</taxon>
        <taxon>Ochrophyta</taxon>
        <taxon>Bacillariophyta</taxon>
        <taxon>Bacillariophyceae</taxon>
        <taxon>Bacillariophycidae</taxon>
        <taxon>Bacillariales</taxon>
        <taxon>Bacillariaceae</taxon>
        <taxon>Nitzschia</taxon>
    </lineage>
</organism>
<reference evidence="1" key="2">
    <citation type="submission" date="2021-04" db="EMBL/GenBank/DDBJ databases">
        <authorList>
            <person name="Podell S."/>
        </authorList>
    </citation>
    <scope>NUCLEOTIDE SEQUENCE</scope>
    <source>
        <strain evidence="1">Hildebrandi</strain>
    </source>
</reference>
<dbReference type="PANTHER" id="PTHR36327">
    <property type="entry name" value="UNNAMED PRODUCT"/>
    <property type="match status" value="1"/>
</dbReference>
<sequence length="186" mass="20350">MLVAIGFGGFHQPNHGITAYSPQPRVTSQKPSTVTKKKELMKRRLFFFKAASTAVVSTATAAILLAKPKTAHGVISSKYCAYGEGEGCDDLAEGNPLILELQRKSSANKETIQKEARDAFYMKNYPDWFASVGKSMVKKPDGSFMVVTDEELAALKAQNRIGLEYARTMGGKVADITQKPIMVLKE</sequence>
<comment type="caution">
    <text evidence="1">The sequence shown here is derived from an EMBL/GenBank/DDBJ whole genome shotgun (WGS) entry which is preliminary data.</text>
</comment>
<accession>A0A9K3PAR9</accession>
<reference evidence="1" key="1">
    <citation type="journal article" date="2021" name="Sci. Rep.">
        <title>Diploid genomic architecture of Nitzschia inconspicua, an elite biomass production diatom.</title>
        <authorList>
            <person name="Oliver A."/>
            <person name="Podell S."/>
            <person name="Pinowska A."/>
            <person name="Traller J.C."/>
            <person name="Smith S.R."/>
            <person name="McClure R."/>
            <person name="Beliaev A."/>
            <person name="Bohutskyi P."/>
            <person name="Hill E.A."/>
            <person name="Rabines A."/>
            <person name="Zheng H."/>
            <person name="Allen L.Z."/>
            <person name="Kuo A."/>
            <person name="Grigoriev I.V."/>
            <person name="Allen A.E."/>
            <person name="Hazlebeck D."/>
            <person name="Allen E.E."/>
        </authorList>
    </citation>
    <scope>NUCLEOTIDE SEQUENCE</scope>
    <source>
        <strain evidence="1">Hildebrandi</strain>
    </source>
</reference>
<dbReference type="AlphaFoldDB" id="A0A9K3PAR9"/>
<dbReference type="Proteomes" id="UP000693970">
    <property type="component" value="Unassembled WGS sequence"/>
</dbReference>
<evidence type="ECO:0000313" key="3">
    <source>
        <dbReference type="Proteomes" id="UP000693970"/>
    </source>
</evidence>
<dbReference type="PANTHER" id="PTHR36327:SF1">
    <property type="entry name" value="OS03G0731100 PROTEIN"/>
    <property type="match status" value="1"/>
</dbReference>
<proteinExistence type="predicted"/>
<gene>
    <name evidence="1" type="ORF">IV203_009425</name>
    <name evidence="2" type="ORF">IV203_026027</name>
</gene>
<evidence type="ECO:0000313" key="2">
    <source>
        <dbReference type="EMBL" id="KAG7362667.1"/>
    </source>
</evidence>
<dbReference type="EMBL" id="JAGRRH010000010">
    <property type="protein sequence ID" value="KAG7362667.1"/>
    <property type="molecule type" value="Genomic_DNA"/>
</dbReference>
<dbReference type="OrthoDB" id="43448at2759"/>
<protein>
    <submittedName>
        <fullName evidence="1">Uncharacterized protein</fullName>
    </submittedName>
</protein>
<name>A0A9K3PAR9_9STRA</name>
<evidence type="ECO:0000313" key="1">
    <source>
        <dbReference type="EMBL" id="KAG7338159.1"/>
    </source>
</evidence>
<dbReference type="EMBL" id="JAGRRH010000063">
    <property type="protein sequence ID" value="KAG7338159.1"/>
    <property type="molecule type" value="Genomic_DNA"/>
</dbReference>
<keyword evidence="3" id="KW-1185">Reference proteome</keyword>